<dbReference type="CDD" id="cd11377">
    <property type="entry name" value="Pro-peptidase_S53"/>
    <property type="match status" value="1"/>
</dbReference>
<name>A0A7W7ZNK3_9BACT</name>
<evidence type="ECO:0000256" key="4">
    <source>
        <dbReference type="ARBA" id="ARBA00022729"/>
    </source>
</evidence>
<dbReference type="InterPro" id="IPR032109">
    <property type="entry name" value="Big_3_5"/>
</dbReference>
<proteinExistence type="predicted"/>
<evidence type="ECO:0000313" key="12">
    <source>
        <dbReference type="Proteomes" id="UP000584867"/>
    </source>
</evidence>
<dbReference type="SUPFAM" id="SSF52743">
    <property type="entry name" value="Subtilisin-like"/>
    <property type="match status" value="1"/>
</dbReference>
<keyword evidence="4" id="KW-0732">Signal</keyword>
<dbReference type="InterPro" id="IPR036852">
    <property type="entry name" value="Peptidase_S8/S53_dom_sf"/>
</dbReference>
<evidence type="ECO:0000259" key="10">
    <source>
        <dbReference type="PROSITE" id="PS51695"/>
    </source>
</evidence>
<gene>
    <name evidence="11" type="ORF">HDF15_001214</name>
</gene>
<dbReference type="SUPFAM" id="SSF54897">
    <property type="entry name" value="Protease propeptides/inhibitors"/>
    <property type="match status" value="1"/>
</dbReference>
<dbReference type="PANTHER" id="PTHR14218:SF15">
    <property type="entry name" value="TRIPEPTIDYL-PEPTIDASE 1"/>
    <property type="match status" value="1"/>
</dbReference>
<dbReference type="PANTHER" id="PTHR14218">
    <property type="entry name" value="PROTEASE S8 TRIPEPTIDYL PEPTIDASE I CLN2"/>
    <property type="match status" value="1"/>
</dbReference>
<dbReference type="GO" id="GO:0046872">
    <property type="term" value="F:metal ion binding"/>
    <property type="evidence" value="ECO:0007669"/>
    <property type="project" value="UniProtKB-KW"/>
</dbReference>
<dbReference type="Gene3D" id="2.30.30.100">
    <property type="match status" value="5"/>
</dbReference>
<dbReference type="Pfam" id="PF13517">
    <property type="entry name" value="FG-GAP_3"/>
    <property type="match status" value="3"/>
</dbReference>
<evidence type="ECO:0000256" key="7">
    <source>
        <dbReference type="ARBA" id="ARBA00022837"/>
    </source>
</evidence>
<dbReference type="InterPro" id="IPR028994">
    <property type="entry name" value="Integrin_alpha_N"/>
</dbReference>
<keyword evidence="2" id="KW-0645">Protease</keyword>
<keyword evidence="9" id="KW-0472">Membrane</keyword>
<dbReference type="Pfam" id="PF16640">
    <property type="entry name" value="Big_3_5"/>
    <property type="match status" value="2"/>
</dbReference>
<evidence type="ECO:0000313" key="11">
    <source>
        <dbReference type="EMBL" id="MBB5062877.1"/>
    </source>
</evidence>
<sequence>MVFNRRAASTFLSRCQSACSLHRSSGRASLFLFWIAVLAVTLGIPSAVRAQQLQVLQNHVRAEVLNHRAALAGVMPPDQQIHASIVLPLRNSAALTSLLGRLYDPSSPDYRHFLSVAQFTDQFGPTNDDFQAVVAFAKANGMTVTALPANRLIVPIAGTVTQINAAFNVKMSLYQHPTENRTFFSPDREPSLNLSVPVSHIAGLDNFSIPHPMSILGSKAQQAAAVTGSGPGGSYLGSDMRAAYYGGTTLDGNGQAIGLLEFGGYDLNDVNLTFSNAGQTYKVPVNNVLLDGATGGTIGDDGEQVLDIVQAIGMAPNLSQVRVYIGTLGNDEDILNSMASENLAKQLSCSWGWRPADPTSDDAYFQEMAAQGQSFFVASGDSGAFDALISPFFYPAEDQYITAVGGTHLGTDGAGGGWVSETVWNSQGNGSGGGISPDNISIPNWQVGFATSANGGSAILRNVPDVAMEGDFDNYYCDGGFCNTIGAGTSFAAPRWAGFMALVNEQAVENESASSGGLGFINPKVYSLAKGANYSADFHDITVGNNDTNFQPLSFNAVVGYDLTTGWGSANGQHLIDDLAGPQIPGFWLASGQSTVAINPGGTGTATVTVTDAGGFNGSVNLAVSSALPTGVTASFSPNPATGSAVLTLTASNSAPNASQAITITGTSGTLTASTNVTVAVHAPSFALAASPVDVNQGATGTSTITVTPLYGFTNTVKLSVAGLPTGVTAVFSPATTNGTSTLTLTVSNTAAPGNSNLTITGISGTLTETTNLSLSIHGPTFTLSGGAVNIGQGSSGAAFIEVLDEFGFTGNVNLAVSGLPNGITASFSPNPTTGNSALTFTASSSASVGQSVVTVTGTSGALTATTTVNLGVFAPTFTISDSGTVNIGQGSSGNSYVYVTPQYGFSGNVTFSVSGLPSGVTALWTPNPTTSNSTLILSASNSAKVGQYNLTITGVSGGLTVTTPLTLGIFAQTFSLFAGSNISLGQGTSTTSYVSITPQYGFTGNVTLAVSGLPSGVTASFSPNPTTGTSGLTLQASSTTAIGQYPLTITGTSGTQTQTAALTLGVYTPTFTFSNFGGITVGQGTSGFGYVEINPEYGFTGNVNLSVAGLPSGVTASFSPNPSTGFTTLTVNASSTTPVGQYPLTVTGTSGTQTASTTLTLGVSSPTFTIYSSGSVDVGQGTSITTYANVINQNGFTGNVTLSIAGLPSGVTASFSPNPTTNSSTLMLTASGTAAIGQYPLIITGTSGSMTATANLTLGVHAPTFTVSTPYSVTAGQGTTNIINFYVYQEYGFTGNVNLSVSGLPSGVTASFSPSSTNFSSTLTLNVAASAPVGTSTVTVTGTSGSQTVTSTFQLSVNAPTFTISTSIGSLSLNEGASGTGNVYVYPQYGFTDNVNLAVSGLPSGVTATFSPNPTTGMSILTLTASNNATPGAATVTITGTSGSLSQTTSFVLMVNSPDFTLSAAPSEVILSPGGSEKSTMTITSQNGFSGSVSYTASGLPSGVTASFSPNPSSGASTLTLTAADTATPVSGTVTITGTSGSLMSMVALPVRVRAAQTASATNLSLTSASSAVTTVASGTLVTATASVTAGSASLTTGQVNFCDATATSCDATHLIGTAQLTQAGTAVLQFIPGAGSHSYKAVFAGTNTNAISTSAASSLSVTAAHSTTTTIAQSGSTGNYTLTATVTGQGPVALSGNVSFIDTTDGNFSLASTKLSSSMPALSLNTVSQSPTLGAQPESIATGDFNGDGIPDLAVANAGANTITILLGNGDGTFKSAADLQTGSGPFTVVAGDFNRDGHVDLAVILNNNNGNGINVFLGNGDGTFTLSASNPPTGSGPSGMTVGDYNGDGLLDLAVVNSGNATVTILLGNGDGTFTPSNLSPQAGSSAGSMVQGDFNGDGILDLAVTNSSTSSVTILLGAGDGTFAPAGTFAVGGNGVSIATADLNGDGKLDLVVANTYNPYITVLLGNGDGTFTAAANPDVGIPSPTAIAVADVNNDGKADIIIASAGGSNVIVSLGNGDGTFTFATGSGSLSSPLALAVEDWNGDGIKDIAITNNFPNNTLTVFTSQLAQKATATASGISPIGQVTVDASYVGDTVYAASTSAKTTLGISAPAVTLSLSSASITTAQALTVTIAVNGGSTNPVPTGSVKLTSGSYTSAVATLSGGSATIVIPAGTLPVGTEVLTASFTPDSAGAATYKSATGTASVVVTQGVLANTTTSFVLSDGNLTFTATVASATGGIPTGSVSFYAGQTLLGMGTLTNGVASYTATAFPTGNVSLTAQYSGDADFMPSTSAATPVLAVTQGSPTLTVAAAGTASDVLKLAVAPGYAGTLQLTCTGLPQNATCTFAPSSVVFSGSSNSSTSTLTITTGTSASLSLPSSLFGGSRTITWAAALGLPGLFALALASRRRKLKVALRTMALLLLLGGFANALTGCGGSNPGSSNSGSSTTTPSGTYTVQVIATGGSGVTQTTSLNVTVQ</sequence>
<evidence type="ECO:0000256" key="3">
    <source>
        <dbReference type="ARBA" id="ARBA00022723"/>
    </source>
</evidence>
<evidence type="ECO:0000256" key="2">
    <source>
        <dbReference type="ARBA" id="ARBA00022670"/>
    </source>
</evidence>
<dbReference type="InterPro" id="IPR013783">
    <property type="entry name" value="Ig-like_fold"/>
</dbReference>
<dbReference type="RefSeq" id="WP_184253632.1">
    <property type="nucleotide sequence ID" value="NZ_JACHIO010000004.1"/>
</dbReference>
<keyword evidence="8" id="KW-0865">Zymogen</keyword>
<dbReference type="InterPro" id="IPR030400">
    <property type="entry name" value="Sedolisin_dom"/>
</dbReference>
<evidence type="ECO:0000256" key="1">
    <source>
        <dbReference type="ARBA" id="ARBA00001913"/>
    </source>
</evidence>
<dbReference type="EMBL" id="JACHIO010000004">
    <property type="protein sequence ID" value="MBB5062877.1"/>
    <property type="molecule type" value="Genomic_DNA"/>
</dbReference>
<keyword evidence="9" id="KW-1133">Transmembrane helix</keyword>
<dbReference type="Gene3D" id="3.40.50.200">
    <property type="entry name" value="Peptidase S8/S53 domain"/>
    <property type="match status" value="1"/>
</dbReference>
<feature type="domain" description="Peptidase S53" evidence="10">
    <location>
        <begin position="235"/>
        <end position="582"/>
    </location>
</feature>
<dbReference type="SMART" id="SM00944">
    <property type="entry name" value="Pro-kuma_activ"/>
    <property type="match status" value="1"/>
</dbReference>
<keyword evidence="5" id="KW-0378">Hydrolase</keyword>
<keyword evidence="7" id="KW-0106">Calcium</keyword>
<dbReference type="Proteomes" id="UP000584867">
    <property type="component" value="Unassembled WGS sequence"/>
</dbReference>
<comment type="cofactor">
    <cofactor evidence="1">
        <name>Ca(2+)</name>
        <dbReference type="ChEBI" id="CHEBI:29108"/>
    </cofactor>
</comment>
<dbReference type="InterPro" id="IPR015366">
    <property type="entry name" value="S53_propep"/>
</dbReference>
<evidence type="ECO:0000256" key="5">
    <source>
        <dbReference type="ARBA" id="ARBA00022801"/>
    </source>
</evidence>
<evidence type="ECO:0000256" key="8">
    <source>
        <dbReference type="ARBA" id="ARBA00023145"/>
    </source>
</evidence>
<keyword evidence="6" id="KW-0720">Serine protease</keyword>
<dbReference type="Pfam" id="PF09286">
    <property type="entry name" value="Pro-kuma_activ"/>
    <property type="match status" value="1"/>
</dbReference>
<keyword evidence="3" id="KW-0479">Metal-binding</keyword>
<dbReference type="PROSITE" id="PS51695">
    <property type="entry name" value="SEDOLISIN"/>
    <property type="match status" value="1"/>
</dbReference>
<dbReference type="InterPro" id="IPR023828">
    <property type="entry name" value="Peptidase_S8_Ser-AS"/>
</dbReference>
<evidence type="ECO:0000256" key="6">
    <source>
        <dbReference type="ARBA" id="ARBA00022825"/>
    </source>
</evidence>
<reference evidence="11 12" key="1">
    <citation type="submission" date="2020-08" db="EMBL/GenBank/DDBJ databases">
        <title>Genomic Encyclopedia of Type Strains, Phase IV (KMG-V): Genome sequencing to study the core and pangenomes of soil and plant-associated prokaryotes.</title>
        <authorList>
            <person name="Whitman W."/>
        </authorList>
    </citation>
    <scope>NUCLEOTIDE SEQUENCE [LARGE SCALE GENOMIC DNA]</scope>
    <source>
        <strain evidence="11 12">X5P3</strain>
    </source>
</reference>
<dbReference type="GO" id="GO:0008240">
    <property type="term" value="F:tripeptidyl-peptidase activity"/>
    <property type="evidence" value="ECO:0007669"/>
    <property type="project" value="TreeGrafter"/>
</dbReference>
<feature type="transmembrane region" description="Helical" evidence="9">
    <location>
        <begin position="2392"/>
        <end position="2410"/>
    </location>
</feature>
<dbReference type="PROSITE" id="PS00138">
    <property type="entry name" value="SUBTILASE_SER"/>
    <property type="match status" value="1"/>
</dbReference>
<dbReference type="Gene3D" id="2.60.40.10">
    <property type="entry name" value="Immunoglobulins"/>
    <property type="match status" value="2"/>
</dbReference>
<dbReference type="SUPFAM" id="SSF69318">
    <property type="entry name" value="Integrin alpha N-terminal domain"/>
    <property type="match status" value="2"/>
</dbReference>
<keyword evidence="9" id="KW-0812">Transmembrane</keyword>
<dbReference type="CDD" id="cd04056">
    <property type="entry name" value="Peptidases_S53"/>
    <property type="match status" value="1"/>
</dbReference>
<feature type="transmembrane region" description="Helical" evidence="9">
    <location>
        <begin position="2417"/>
        <end position="2435"/>
    </location>
</feature>
<dbReference type="InterPro" id="IPR013517">
    <property type="entry name" value="FG-GAP"/>
</dbReference>
<organism evidence="11 12">
    <name type="scientific">Granulicella mallensis</name>
    <dbReference type="NCBI Taxonomy" id="940614"/>
    <lineage>
        <taxon>Bacteria</taxon>
        <taxon>Pseudomonadati</taxon>
        <taxon>Acidobacteriota</taxon>
        <taxon>Terriglobia</taxon>
        <taxon>Terriglobales</taxon>
        <taxon>Acidobacteriaceae</taxon>
        <taxon>Granulicella</taxon>
    </lineage>
</organism>
<protein>
    <submittedName>
        <fullName evidence="11">Putative membrane protein</fullName>
    </submittedName>
</protein>
<accession>A0A7W7ZNK3</accession>
<dbReference type="GO" id="GO:0004252">
    <property type="term" value="F:serine-type endopeptidase activity"/>
    <property type="evidence" value="ECO:0007669"/>
    <property type="project" value="InterPro"/>
</dbReference>
<comment type="caution">
    <text evidence="11">The sequence shown here is derived from an EMBL/GenBank/DDBJ whole genome shotgun (WGS) entry which is preliminary data.</text>
</comment>
<dbReference type="InterPro" id="IPR050819">
    <property type="entry name" value="Tripeptidyl-peptidase_I"/>
</dbReference>
<evidence type="ECO:0000256" key="9">
    <source>
        <dbReference type="SAM" id="Phobius"/>
    </source>
</evidence>
<dbReference type="GO" id="GO:0006508">
    <property type="term" value="P:proteolysis"/>
    <property type="evidence" value="ECO:0007669"/>
    <property type="project" value="UniProtKB-KW"/>
</dbReference>